<name>A0A0G0W3P6_UNCKA</name>
<dbReference type="AlphaFoldDB" id="A0A0G0W3P6"/>
<organism evidence="1 2">
    <name type="scientific">candidate division WWE3 bacterium GW2011_GWE1_41_27</name>
    <dbReference type="NCBI Taxonomy" id="1619131"/>
    <lineage>
        <taxon>Bacteria</taxon>
        <taxon>Katanobacteria</taxon>
    </lineage>
</organism>
<evidence type="ECO:0000313" key="2">
    <source>
        <dbReference type="Proteomes" id="UP000034544"/>
    </source>
</evidence>
<dbReference type="Proteomes" id="UP000034544">
    <property type="component" value="Unassembled WGS sequence"/>
</dbReference>
<dbReference type="EMBL" id="LCBF01000005">
    <property type="protein sequence ID" value="KKS07570.1"/>
    <property type="molecule type" value="Genomic_DNA"/>
</dbReference>
<protein>
    <submittedName>
        <fullName evidence="1">Uncharacterized protein</fullName>
    </submittedName>
</protein>
<reference evidence="1 2" key="1">
    <citation type="journal article" date="2015" name="Nature">
        <title>rRNA introns, odd ribosomes, and small enigmatic genomes across a large radiation of phyla.</title>
        <authorList>
            <person name="Brown C.T."/>
            <person name="Hug L.A."/>
            <person name="Thomas B.C."/>
            <person name="Sharon I."/>
            <person name="Castelle C.J."/>
            <person name="Singh A."/>
            <person name="Wilkins M.J."/>
            <person name="Williams K.H."/>
            <person name="Banfield J.F."/>
        </authorList>
    </citation>
    <scope>NUCLEOTIDE SEQUENCE [LARGE SCALE GENOMIC DNA]</scope>
</reference>
<accession>A0A0G0W3P6</accession>
<evidence type="ECO:0000313" key="1">
    <source>
        <dbReference type="EMBL" id="KKS07570.1"/>
    </source>
</evidence>
<sequence>MSERGLENEPSEEIPDLTERISDYNADIAAERERFNKIDTVEFNASLSESHNLLGREVSDIVLASAKNMLGEEFSNPEELLSRLERITDQLDYIRDGFINNGEKPAWLRDSVNKYMECLYSWTAGTGLDKLKNDVLEKLPEVKRGIYAQHIGLYLAFLLQDETVGCQTGIHLTEDGRCFVWHTEEDVEDAPGERFDKLRVFFVDGAEFPDGQRRGAFIYPELLPGSAFCFSEDMLLCTDSLSGADENPEVSIPANMITWVMWHLGSERETSEILDNLLPTSTGYKLNIVKRTPAGIDTDVVDFVHNSTNQLKVIPGGTVVSSNRMTNDSFAEAATGTSEGVDKLWHDIYLSREERATRLSGGLFAKKFGDLEGPGSYKMFRMLCTGTGNAGEEEMGAAFCNKDVKASMVASIDSGKIEIDVFPGPSDKADWDNGRRAHFEPGEKLQG</sequence>
<proteinExistence type="predicted"/>
<gene>
    <name evidence="1" type="ORF">UU59_C0005G0025</name>
</gene>
<comment type="caution">
    <text evidence="1">The sequence shown here is derived from an EMBL/GenBank/DDBJ whole genome shotgun (WGS) entry which is preliminary data.</text>
</comment>